<organism evidence="2 3">
    <name type="scientific">Pseudonocardia alaniniphila</name>
    <dbReference type="NCBI Taxonomy" id="75291"/>
    <lineage>
        <taxon>Bacteria</taxon>
        <taxon>Bacillati</taxon>
        <taxon>Actinomycetota</taxon>
        <taxon>Actinomycetes</taxon>
        <taxon>Pseudonocardiales</taxon>
        <taxon>Pseudonocardiaceae</taxon>
        <taxon>Pseudonocardia</taxon>
    </lineage>
</organism>
<dbReference type="RefSeq" id="WP_241039765.1">
    <property type="nucleotide sequence ID" value="NZ_BAAAJF010000040.1"/>
</dbReference>
<keyword evidence="3" id="KW-1185">Reference proteome</keyword>
<dbReference type="EMBL" id="JAKXMK010000023">
    <property type="protein sequence ID" value="MCH6169132.1"/>
    <property type="molecule type" value="Genomic_DNA"/>
</dbReference>
<gene>
    <name evidence="2" type="ORF">MMF94_25840</name>
</gene>
<name>A0ABS9TKR6_9PSEU</name>
<dbReference type="Proteomes" id="UP001299970">
    <property type="component" value="Unassembled WGS sequence"/>
</dbReference>
<reference evidence="2 3" key="1">
    <citation type="submission" date="2022-03" db="EMBL/GenBank/DDBJ databases">
        <title>Pseudonocardia alaer sp. nov., a novel actinomycete isolated from reed forest soil.</title>
        <authorList>
            <person name="Wang L."/>
        </authorList>
    </citation>
    <scope>NUCLEOTIDE SEQUENCE [LARGE SCALE GENOMIC DNA]</scope>
    <source>
        <strain evidence="2 3">Y-16303</strain>
    </source>
</reference>
<keyword evidence="1" id="KW-0812">Transmembrane</keyword>
<feature type="transmembrane region" description="Helical" evidence="1">
    <location>
        <begin position="15"/>
        <end position="34"/>
    </location>
</feature>
<evidence type="ECO:0000256" key="1">
    <source>
        <dbReference type="SAM" id="Phobius"/>
    </source>
</evidence>
<protein>
    <submittedName>
        <fullName evidence="2">SH3 domain-containing protein</fullName>
    </submittedName>
</protein>
<sequence length="116" mass="12517">MASRFKIPKLEKKTFRGWTFVLVVGVLLAFIAIIDRGGLNDQSAAADGSTGCQLEVAADQLNVRAAPDPDSALLQTLVRGDRVDGTRIVTNGFRELEGNQWAADQFLTPLPDTNCA</sequence>
<proteinExistence type="predicted"/>
<accession>A0ABS9TKR6</accession>
<comment type="caution">
    <text evidence="2">The sequence shown here is derived from an EMBL/GenBank/DDBJ whole genome shotgun (WGS) entry which is preliminary data.</text>
</comment>
<evidence type="ECO:0000313" key="3">
    <source>
        <dbReference type="Proteomes" id="UP001299970"/>
    </source>
</evidence>
<evidence type="ECO:0000313" key="2">
    <source>
        <dbReference type="EMBL" id="MCH6169132.1"/>
    </source>
</evidence>
<keyword evidence="1" id="KW-0472">Membrane</keyword>
<keyword evidence="1" id="KW-1133">Transmembrane helix</keyword>